<dbReference type="AlphaFoldDB" id="A0A238JF73"/>
<reference evidence="3" key="1">
    <citation type="submission" date="2017-05" db="EMBL/GenBank/DDBJ databases">
        <authorList>
            <person name="Rodrigo-Torres L."/>
            <person name="Arahal R. D."/>
            <person name="Lucena T."/>
        </authorList>
    </citation>
    <scope>NUCLEOTIDE SEQUENCE [LARGE SCALE GENOMIC DNA]</scope>
    <source>
        <strain evidence="3">CECT 8649</strain>
    </source>
</reference>
<dbReference type="InterPro" id="IPR001173">
    <property type="entry name" value="Glyco_trans_2-like"/>
</dbReference>
<dbReference type="PANTHER" id="PTHR43685">
    <property type="entry name" value="GLYCOSYLTRANSFERASE"/>
    <property type="match status" value="1"/>
</dbReference>
<keyword evidence="2" id="KW-0328">Glycosyltransferase</keyword>
<keyword evidence="2" id="KW-0808">Transferase</keyword>
<name>A0A238JF73_9RHOB</name>
<gene>
    <name evidence="2" type="primary">epsE_3</name>
    <name evidence="2" type="ORF">TRP8649_03463</name>
</gene>
<dbReference type="RefSeq" id="WP_099247253.1">
    <property type="nucleotide sequence ID" value="NZ_FXXP01000002.1"/>
</dbReference>
<proteinExistence type="predicted"/>
<evidence type="ECO:0000259" key="1">
    <source>
        <dbReference type="Pfam" id="PF00535"/>
    </source>
</evidence>
<feature type="domain" description="Glycosyltransferase 2-like" evidence="1">
    <location>
        <begin position="5"/>
        <end position="127"/>
    </location>
</feature>
<accession>A0A238JF73</accession>
<dbReference type="PROSITE" id="PS50096">
    <property type="entry name" value="IQ"/>
    <property type="match status" value="1"/>
</dbReference>
<dbReference type="InterPro" id="IPR050834">
    <property type="entry name" value="Glycosyltransf_2"/>
</dbReference>
<sequence length="337" mass="38060">MPKASIIVPAYNATKTLPETMNSLLSQTYRDYEIVLVDDGSTDGTTEMAQSYSANPRVYVRHQTNRGLAGARNSGIAAARGDYIGFCDADDLWLPQKLQLHIDHLEASPDLAISYSASALIDEQGQRLRVAQKPRLRGVTPAHVFKRNPIGNGSSVVARRSALLDIAFRPHFETQRDWVFDETFRQSEDIECWLRLMLSTDWQIEGIADMLTEYRISKSGLSASIEQQLASWERMVAKLTHLNPEFFQRHSPAARAYQYRYLARRAVSLNLPDVARAMVFDSLRMSPRPLVEEPVKTVTTLLAALLLTRGGAARIQQAMRGFAPRQNRQNREKRELS</sequence>
<dbReference type="PANTHER" id="PTHR43685:SF11">
    <property type="entry name" value="GLYCOSYLTRANSFERASE TAGX-RELATED"/>
    <property type="match status" value="1"/>
</dbReference>
<dbReference type="EC" id="2.4.-.-" evidence="2"/>
<dbReference type="Proteomes" id="UP000225972">
    <property type="component" value="Unassembled WGS sequence"/>
</dbReference>
<dbReference type="InterPro" id="IPR029044">
    <property type="entry name" value="Nucleotide-diphossugar_trans"/>
</dbReference>
<evidence type="ECO:0000313" key="2">
    <source>
        <dbReference type="EMBL" id="SMX29330.1"/>
    </source>
</evidence>
<protein>
    <submittedName>
        <fullName evidence="2">Putative glycosyltransferase EpsE</fullName>
        <ecNumber evidence="2">2.4.-.-</ecNumber>
    </submittedName>
</protein>
<dbReference type="CDD" id="cd00761">
    <property type="entry name" value="Glyco_tranf_GTA_type"/>
    <property type="match status" value="1"/>
</dbReference>
<evidence type="ECO:0000313" key="3">
    <source>
        <dbReference type="Proteomes" id="UP000225972"/>
    </source>
</evidence>
<dbReference type="OrthoDB" id="5291101at2"/>
<dbReference type="GO" id="GO:0016757">
    <property type="term" value="F:glycosyltransferase activity"/>
    <property type="evidence" value="ECO:0007669"/>
    <property type="project" value="UniProtKB-KW"/>
</dbReference>
<dbReference type="Pfam" id="PF00535">
    <property type="entry name" value="Glycos_transf_2"/>
    <property type="match status" value="1"/>
</dbReference>
<dbReference type="EMBL" id="FXXP01000002">
    <property type="protein sequence ID" value="SMX29330.1"/>
    <property type="molecule type" value="Genomic_DNA"/>
</dbReference>
<dbReference type="SUPFAM" id="SSF53448">
    <property type="entry name" value="Nucleotide-diphospho-sugar transferases"/>
    <property type="match status" value="1"/>
</dbReference>
<keyword evidence="3" id="KW-1185">Reference proteome</keyword>
<dbReference type="Gene3D" id="3.90.550.10">
    <property type="entry name" value="Spore Coat Polysaccharide Biosynthesis Protein SpsA, Chain A"/>
    <property type="match status" value="1"/>
</dbReference>
<organism evidence="2 3">
    <name type="scientific">Pelagimonas phthalicica</name>
    <dbReference type="NCBI Taxonomy" id="1037362"/>
    <lineage>
        <taxon>Bacteria</taxon>
        <taxon>Pseudomonadati</taxon>
        <taxon>Pseudomonadota</taxon>
        <taxon>Alphaproteobacteria</taxon>
        <taxon>Rhodobacterales</taxon>
        <taxon>Roseobacteraceae</taxon>
        <taxon>Pelagimonas</taxon>
    </lineage>
</organism>